<evidence type="ECO:0000256" key="1">
    <source>
        <dbReference type="SAM" id="Phobius"/>
    </source>
</evidence>
<protein>
    <submittedName>
        <fullName evidence="2">Uncharacterized protein</fullName>
    </submittedName>
</protein>
<sequence length="157" mass="17947">MKSKIYLSITILIVAVAALLMYQYHRPIAIEQTYQGIVYDADLNFIAPDTVYFKGERSRFLFAKDSIKGTLTSGERTYDVLLKENRASYFAILTELKGSSVTSLGTMYLATDFKHVWLQLKDFRERYPVEHGYFVNGAATIEEAQDIAKNLLEEPNK</sequence>
<keyword evidence="1" id="KW-0472">Membrane</keyword>
<dbReference type="EMBL" id="QXQB01000005">
    <property type="protein sequence ID" value="RJX37621.1"/>
    <property type="molecule type" value="Genomic_DNA"/>
</dbReference>
<gene>
    <name evidence="2" type="ORF">D3P09_21840</name>
</gene>
<proteinExistence type="predicted"/>
<dbReference type="OrthoDB" id="2615845at2"/>
<reference evidence="2 3" key="1">
    <citation type="submission" date="2018-09" db="EMBL/GenBank/DDBJ databases">
        <title>Paenibacillus aracenensis nov. sp. isolated from a cave in southern Spain.</title>
        <authorList>
            <person name="Jurado V."/>
            <person name="Gutierrez-Patricio S."/>
            <person name="Gonzalez-Pimentel J.L."/>
            <person name="Miller A.Z."/>
            <person name="Laiz L."/>
            <person name="Saiz-Jimenez C."/>
        </authorList>
    </citation>
    <scope>NUCLEOTIDE SEQUENCE [LARGE SCALE GENOMIC DNA]</scope>
    <source>
        <strain evidence="2 3">JCM 19203</strain>
    </source>
</reference>
<accession>A0A3A6PME5</accession>
<dbReference type="AlphaFoldDB" id="A0A3A6PME5"/>
<keyword evidence="1" id="KW-0812">Transmembrane</keyword>
<evidence type="ECO:0000313" key="2">
    <source>
        <dbReference type="EMBL" id="RJX37621.1"/>
    </source>
</evidence>
<evidence type="ECO:0000313" key="3">
    <source>
        <dbReference type="Proteomes" id="UP000267798"/>
    </source>
</evidence>
<feature type="transmembrane region" description="Helical" evidence="1">
    <location>
        <begin position="5"/>
        <end position="24"/>
    </location>
</feature>
<dbReference type="RefSeq" id="WP_120113546.1">
    <property type="nucleotide sequence ID" value="NZ_QXQB01000005.1"/>
</dbReference>
<organism evidence="2 3">
    <name type="scientific">Paenibacillus pinisoli</name>
    <dbReference type="NCBI Taxonomy" id="1276110"/>
    <lineage>
        <taxon>Bacteria</taxon>
        <taxon>Bacillati</taxon>
        <taxon>Bacillota</taxon>
        <taxon>Bacilli</taxon>
        <taxon>Bacillales</taxon>
        <taxon>Paenibacillaceae</taxon>
        <taxon>Paenibacillus</taxon>
    </lineage>
</organism>
<name>A0A3A6PME5_9BACL</name>
<keyword evidence="1" id="KW-1133">Transmembrane helix</keyword>
<keyword evidence="3" id="KW-1185">Reference proteome</keyword>
<comment type="caution">
    <text evidence="2">The sequence shown here is derived from an EMBL/GenBank/DDBJ whole genome shotgun (WGS) entry which is preliminary data.</text>
</comment>
<dbReference type="Proteomes" id="UP000267798">
    <property type="component" value="Unassembled WGS sequence"/>
</dbReference>